<dbReference type="InterPro" id="IPR002893">
    <property type="entry name" value="Znf_MYND"/>
</dbReference>
<sequence length="219" mass="24737">MSASTSSKLSSTWLKNDDSHCFVCRTRKTFKDLKRCGRCKGPLYCSAECQQKDWPSHKPNCVKATLWYDGFRACRDGSVHEGKLELIAWEGYDENGRPLKKWSAGSDRELAILKHKFEDEFKGDLKKFFGLWPRGFRWTCCGVTAAQTWGCDHHGSGSKSCTCDFCHMGKPLPEAMYNHPTASRKGLTLLRGPDPRSYNPALAMMSVVGRKVHGLQMPH</sequence>
<dbReference type="EMBL" id="LATX01001074">
    <property type="protein sequence ID" value="KTB43798.1"/>
    <property type="molecule type" value="Genomic_DNA"/>
</dbReference>
<keyword evidence="3" id="KW-0862">Zinc</keyword>
<proteinExistence type="predicted"/>
<gene>
    <name evidence="6" type="ORF">WG66_19823</name>
    <name evidence="8" type="ORF">WG66_3627</name>
    <name evidence="7" type="ORF">WG66_4132</name>
</gene>
<dbReference type="SUPFAM" id="SSF144232">
    <property type="entry name" value="HIT/MYND zinc finger-like"/>
    <property type="match status" value="1"/>
</dbReference>
<organism evidence="8 9">
    <name type="scientific">Moniliophthora roreri</name>
    <name type="common">Frosty pod rot fungus</name>
    <name type="synonym">Monilia roreri</name>
    <dbReference type="NCBI Taxonomy" id="221103"/>
    <lineage>
        <taxon>Eukaryota</taxon>
        <taxon>Fungi</taxon>
        <taxon>Dikarya</taxon>
        <taxon>Basidiomycota</taxon>
        <taxon>Agaricomycotina</taxon>
        <taxon>Agaricomycetes</taxon>
        <taxon>Agaricomycetidae</taxon>
        <taxon>Agaricales</taxon>
        <taxon>Marasmiineae</taxon>
        <taxon>Marasmiaceae</taxon>
        <taxon>Moniliophthora</taxon>
    </lineage>
</organism>
<evidence type="ECO:0000256" key="3">
    <source>
        <dbReference type="ARBA" id="ARBA00022833"/>
    </source>
</evidence>
<dbReference type="PROSITE" id="PS50865">
    <property type="entry name" value="ZF_MYND_2"/>
    <property type="match status" value="1"/>
</dbReference>
<accession>A0A0W0G5G0</accession>
<protein>
    <recommendedName>
        <fullName evidence="5">MYND-type domain-containing protein</fullName>
    </recommendedName>
</protein>
<evidence type="ECO:0000313" key="8">
    <source>
        <dbReference type="EMBL" id="KTB43798.1"/>
    </source>
</evidence>
<reference evidence="8 9" key="1">
    <citation type="submission" date="2015-12" db="EMBL/GenBank/DDBJ databases">
        <title>Draft genome sequence of Moniliophthora roreri, the causal agent of frosty pod rot of cacao.</title>
        <authorList>
            <person name="Aime M.C."/>
            <person name="Diaz-Valderrama J.R."/>
            <person name="Kijpornyongpan T."/>
            <person name="Phillips-Mora W."/>
        </authorList>
    </citation>
    <scope>NUCLEOTIDE SEQUENCE [LARGE SCALE GENOMIC DNA]</scope>
    <source>
        <strain evidence="8 9">MCA 2952</strain>
    </source>
</reference>
<feature type="domain" description="MYND-type" evidence="5">
    <location>
        <begin position="21"/>
        <end position="61"/>
    </location>
</feature>
<dbReference type="EMBL" id="LATX01001211">
    <property type="protein sequence ID" value="KTB43290.1"/>
    <property type="molecule type" value="Genomic_DNA"/>
</dbReference>
<dbReference type="EMBL" id="LATX01002530">
    <property type="protein sequence ID" value="KTB27595.1"/>
    <property type="molecule type" value="Genomic_DNA"/>
</dbReference>
<comment type="caution">
    <text evidence="8">The sequence shown here is derived from an EMBL/GenBank/DDBJ whole genome shotgun (WGS) entry which is preliminary data.</text>
</comment>
<evidence type="ECO:0000313" key="9">
    <source>
        <dbReference type="Proteomes" id="UP000054988"/>
    </source>
</evidence>
<keyword evidence="2 4" id="KW-0863">Zinc-finger</keyword>
<dbReference type="Proteomes" id="UP000054988">
    <property type="component" value="Unassembled WGS sequence"/>
</dbReference>
<dbReference type="GO" id="GO:0008270">
    <property type="term" value="F:zinc ion binding"/>
    <property type="evidence" value="ECO:0007669"/>
    <property type="project" value="UniProtKB-KW"/>
</dbReference>
<dbReference type="AlphaFoldDB" id="A0A0W0G5G0"/>
<dbReference type="Gene3D" id="6.10.140.2220">
    <property type="match status" value="1"/>
</dbReference>
<evidence type="ECO:0000313" key="7">
    <source>
        <dbReference type="EMBL" id="KTB43290.1"/>
    </source>
</evidence>
<dbReference type="eggNOG" id="ENOG502SDEP">
    <property type="taxonomic scope" value="Eukaryota"/>
</dbReference>
<evidence type="ECO:0000256" key="2">
    <source>
        <dbReference type="ARBA" id="ARBA00022771"/>
    </source>
</evidence>
<keyword evidence="1" id="KW-0479">Metal-binding</keyword>
<evidence type="ECO:0000256" key="1">
    <source>
        <dbReference type="ARBA" id="ARBA00022723"/>
    </source>
</evidence>
<name>A0A0W0G5G0_MONRR</name>
<evidence type="ECO:0000256" key="4">
    <source>
        <dbReference type="PROSITE-ProRule" id="PRU00134"/>
    </source>
</evidence>
<evidence type="ECO:0000259" key="5">
    <source>
        <dbReference type="PROSITE" id="PS50865"/>
    </source>
</evidence>
<evidence type="ECO:0000313" key="6">
    <source>
        <dbReference type="EMBL" id="KTB27595.1"/>
    </source>
</evidence>
<dbReference type="Pfam" id="PF01753">
    <property type="entry name" value="zf-MYND"/>
    <property type="match status" value="1"/>
</dbReference>